<name>A0A9P6U7J1_9FUNG</name>
<dbReference type="AlphaFoldDB" id="A0A9P6U7J1"/>
<dbReference type="Proteomes" id="UP000807716">
    <property type="component" value="Unassembled WGS sequence"/>
</dbReference>
<dbReference type="PANTHER" id="PTHR34862:SF1">
    <property type="entry name" value="SPARK DOMAIN-CONTAINING PROTEIN"/>
    <property type="match status" value="1"/>
</dbReference>
<accession>A0A9P6U7J1</accession>
<dbReference type="OrthoDB" id="2536450at2759"/>
<dbReference type="EMBL" id="JAAAJB010000183">
    <property type="protein sequence ID" value="KAG0262601.1"/>
    <property type="molecule type" value="Genomic_DNA"/>
</dbReference>
<evidence type="ECO:0000313" key="1">
    <source>
        <dbReference type="EMBL" id="KAG0262601.1"/>
    </source>
</evidence>
<proteinExistence type="predicted"/>
<keyword evidence="2" id="KW-1185">Reference proteome</keyword>
<protein>
    <submittedName>
        <fullName evidence="1">Uncharacterized protein</fullName>
    </submittedName>
</protein>
<reference evidence="1" key="1">
    <citation type="journal article" date="2020" name="Fungal Divers.">
        <title>Resolving the Mortierellaceae phylogeny through synthesis of multi-gene phylogenetics and phylogenomics.</title>
        <authorList>
            <person name="Vandepol N."/>
            <person name="Liber J."/>
            <person name="Desiro A."/>
            <person name="Na H."/>
            <person name="Kennedy M."/>
            <person name="Barry K."/>
            <person name="Grigoriev I.V."/>
            <person name="Miller A.N."/>
            <person name="O'Donnell K."/>
            <person name="Stajich J.E."/>
            <person name="Bonito G."/>
        </authorList>
    </citation>
    <scope>NUCLEOTIDE SEQUENCE</scope>
    <source>
        <strain evidence="1">BC1065</strain>
    </source>
</reference>
<dbReference type="PANTHER" id="PTHR34862">
    <property type="entry name" value="SPARK DOMAIN-CONTAINING PROTEIN"/>
    <property type="match status" value="1"/>
</dbReference>
<sequence length="380" mass="40211">MSSVEFPFMTHEGLITVSVSLSQFRTLKRVIDEIWSQFKSQAPNLAKGTAIIAILAARALLSVGAPFAATPANLATLLSCGGLLISIMRTLYGIDLTKYLNALADGAWVAFQQDSTLLLTVAQAFVMDQCTVALGGLLADAALNQCIPFSSLSLLLTDPITPALINSTTHDFCRYPDCQPQSIALVQNTIVQNCLDGVNVPNDTSTAQIVYGIASMYPPLKQGMCSRIPNNGTFCLTEVAQSLGDYIRANPSPLGLRIFFNHTTLADYVAKVPKEILCTDCNKAMITPINAFVEKNMLSLRPEIVSFAQAAQKATAAKCGAQFLDGQVPNLNNQSGSGGKNGTQSDGGKSAAAGSFSALVGGRAQGWDLLLLATLALLVL</sequence>
<comment type="caution">
    <text evidence="1">The sequence shown here is derived from an EMBL/GenBank/DDBJ whole genome shotgun (WGS) entry which is preliminary data.</text>
</comment>
<gene>
    <name evidence="1" type="ORF">DFQ27_002270</name>
</gene>
<organism evidence="1 2">
    <name type="scientific">Actinomortierella ambigua</name>
    <dbReference type="NCBI Taxonomy" id="1343610"/>
    <lineage>
        <taxon>Eukaryota</taxon>
        <taxon>Fungi</taxon>
        <taxon>Fungi incertae sedis</taxon>
        <taxon>Mucoromycota</taxon>
        <taxon>Mortierellomycotina</taxon>
        <taxon>Mortierellomycetes</taxon>
        <taxon>Mortierellales</taxon>
        <taxon>Mortierellaceae</taxon>
        <taxon>Actinomortierella</taxon>
    </lineage>
</organism>
<evidence type="ECO:0000313" key="2">
    <source>
        <dbReference type="Proteomes" id="UP000807716"/>
    </source>
</evidence>